<organism evidence="3 4">
    <name type="scientific">Corynebacterium testudinoris</name>
    <dbReference type="NCBI Taxonomy" id="136857"/>
    <lineage>
        <taxon>Bacteria</taxon>
        <taxon>Bacillati</taxon>
        <taxon>Actinomycetota</taxon>
        <taxon>Actinomycetes</taxon>
        <taxon>Mycobacteriales</taxon>
        <taxon>Corynebacteriaceae</taxon>
        <taxon>Corynebacterium</taxon>
    </lineage>
</organism>
<name>A0A0G3H4M2_9CORY</name>
<keyword evidence="1" id="KW-0812">Transmembrane</keyword>
<evidence type="ECO:0000313" key="4">
    <source>
        <dbReference type="Proteomes" id="UP000035540"/>
    </source>
</evidence>
<evidence type="ECO:0000259" key="2">
    <source>
        <dbReference type="Pfam" id="PF02517"/>
    </source>
</evidence>
<accession>A0A0G3H4M2</accession>
<proteinExistence type="predicted"/>
<keyword evidence="1" id="KW-1133">Transmembrane helix</keyword>
<dbReference type="AlphaFoldDB" id="A0A0G3H4M2"/>
<dbReference type="GO" id="GO:0004175">
    <property type="term" value="F:endopeptidase activity"/>
    <property type="evidence" value="ECO:0007669"/>
    <property type="project" value="UniProtKB-ARBA"/>
</dbReference>
<feature type="transmembrane region" description="Helical" evidence="1">
    <location>
        <begin position="183"/>
        <end position="207"/>
    </location>
</feature>
<dbReference type="KEGG" id="cted:CTEST_04520"/>
<dbReference type="PATRIC" id="fig|136857.5.peg.895"/>
<dbReference type="Proteomes" id="UP000035540">
    <property type="component" value="Chromosome"/>
</dbReference>
<keyword evidence="4" id="KW-1185">Reference proteome</keyword>
<gene>
    <name evidence="3" type="ORF">CTEST_04520</name>
</gene>
<reference evidence="4" key="2">
    <citation type="submission" date="2015-05" db="EMBL/GenBank/DDBJ databases">
        <title>Complete genome sequence of Corynebacterium testudinoris DSM 44614, recovered from necrotic lesions in the mouth of a tortoise.</title>
        <authorList>
            <person name="Ruckert C."/>
            <person name="Albersmeier A."/>
            <person name="Winkler A."/>
            <person name="Tauch A."/>
        </authorList>
    </citation>
    <scope>NUCLEOTIDE SEQUENCE [LARGE SCALE GENOMIC DNA]</scope>
    <source>
        <strain evidence="4">DSM 44614</strain>
    </source>
</reference>
<dbReference type="InterPro" id="IPR003675">
    <property type="entry name" value="Rce1/LyrA-like_dom"/>
</dbReference>
<feature type="transmembrane region" description="Helical" evidence="1">
    <location>
        <begin position="65"/>
        <end position="87"/>
    </location>
</feature>
<evidence type="ECO:0000256" key="1">
    <source>
        <dbReference type="SAM" id="Phobius"/>
    </source>
</evidence>
<dbReference type="Pfam" id="PF02517">
    <property type="entry name" value="Rce1-like"/>
    <property type="match status" value="1"/>
</dbReference>
<dbReference type="EMBL" id="CP011545">
    <property type="protein sequence ID" value="AKK08351.1"/>
    <property type="molecule type" value="Genomic_DNA"/>
</dbReference>
<keyword evidence="1" id="KW-0472">Membrane</keyword>
<feature type="domain" description="CAAX prenyl protease 2/Lysostaphin resistance protein A-like" evidence="2">
    <location>
        <begin position="68"/>
        <end position="169"/>
    </location>
</feature>
<reference evidence="3 4" key="1">
    <citation type="journal article" date="2015" name="Genome Announc.">
        <title>Complete Genome Sequence of the Type Strain Corynebacterium testudinoris DSM 44614, Recovered from Necrotic Lesions in the Mouth of a Tortoise.</title>
        <authorList>
            <person name="Ruckert C."/>
            <person name="Kriete M."/>
            <person name="Jaenicke S."/>
            <person name="Winkler A."/>
            <person name="Tauch A."/>
        </authorList>
    </citation>
    <scope>NUCLEOTIDE SEQUENCE [LARGE SCALE GENOMIC DNA]</scope>
    <source>
        <strain evidence="3 4">DSM 44614</strain>
    </source>
</reference>
<keyword evidence="3" id="KW-0645">Protease</keyword>
<feature type="transmembrane region" description="Helical" evidence="1">
    <location>
        <begin position="108"/>
        <end position="126"/>
    </location>
</feature>
<feature type="transmembrane region" description="Helical" evidence="1">
    <location>
        <begin position="132"/>
        <end position="151"/>
    </location>
</feature>
<protein>
    <submittedName>
        <fullName evidence="3">CAAX protease self-immunity</fullName>
    </submittedName>
</protein>
<evidence type="ECO:0000313" key="3">
    <source>
        <dbReference type="EMBL" id="AKK08351.1"/>
    </source>
</evidence>
<keyword evidence="3" id="KW-0378">Hydrolase</keyword>
<dbReference type="GO" id="GO:0006508">
    <property type="term" value="P:proteolysis"/>
    <property type="evidence" value="ECO:0007669"/>
    <property type="project" value="UniProtKB-KW"/>
</dbReference>
<feature type="transmembrane region" description="Helical" evidence="1">
    <location>
        <begin position="20"/>
        <end position="45"/>
    </location>
</feature>
<dbReference type="GO" id="GO:0080120">
    <property type="term" value="P:CAAX-box protein maturation"/>
    <property type="evidence" value="ECO:0007669"/>
    <property type="project" value="UniProtKB-ARBA"/>
</dbReference>
<sequence>MFGRKLSRPLGWIGLGGRQLGRTLLIGTGYGLACWLTVSLLQRLFNLGNGGTVSVLREGGVGTSVSATVTLLASVALIAPVCEELYFRAGIFRPLRDGFSKGAAVGSTRVRVSTLLAFLLSGVAFVSVHGGGAADIFLLFVLAAFFTLAYLTTSSLTGAVAAHAVNNIISLYGALAVMGNLQWWVWVVPAAGGIIAIAVSVALGGVFDKADNDASIAATHGTSS</sequence>